<protein>
    <recommendedName>
        <fullName evidence="2">Response regulatory domain-containing protein</fullName>
    </recommendedName>
</protein>
<reference evidence="3 4" key="2">
    <citation type="submission" date="2018-03" db="EMBL/GenBank/DDBJ databases">
        <title>The ancient ancestry and fast evolution of plastids.</title>
        <authorList>
            <person name="Moore K.R."/>
            <person name="Magnabosco C."/>
            <person name="Momper L."/>
            <person name="Gold D.A."/>
            <person name="Bosak T."/>
            <person name="Fournier G.P."/>
        </authorList>
    </citation>
    <scope>NUCLEOTIDE SEQUENCE [LARGE SCALE GENOMIC DNA]</scope>
    <source>
        <strain evidence="3 4">ULC18</strain>
    </source>
</reference>
<dbReference type="OrthoDB" id="1901654at2"/>
<sequence length="108" mass="12086">MAAIPNMDGYMLLQQIRAQQHGSPMPAIALTAYAGELNQKQALAAGFQEHMLKPVETDKIVMAIANLLNRPPHLSLAANYGFNRYNSHRLERFYHQVAPLVTLILKAF</sequence>
<gene>
    <name evidence="3" type="ORF">C7B82_06675</name>
</gene>
<evidence type="ECO:0000313" key="3">
    <source>
        <dbReference type="EMBL" id="PSB31896.1"/>
    </source>
</evidence>
<dbReference type="EMBL" id="PVWK01000031">
    <property type="protein sequence ID" value="PSB31896.1"/>
    <property type="molecule type" value="Genomic_DNA"/>
</dbReference>
<feature type="domain" description="Response regulatory" evidence="2">
    <location>
        <begin position="1"/>
        <end position="68"/>
    </location>
</feature>
<dbReference type="SUPFAM" id="SSF52172">
    <property type="entry name" value="CheY-like"/>
    <property type="match status" value="1"/>
</dbReference>
<evidence type="ECO:0000259" key="2">
    <source>
        <dbReference type="PROSITE" id="PS50110"/>
    </source>
</evidence>
<organism evidence="3 4">
    <name type="scientific">Stenomitos frigidus ULC18</name>
    <dbReference type="NCBI Taxonomy" id="2107698"/>
    <lineage>
        <taxon>Bacteria</taxon>
        <taxon>Bacillati</taxon>
        <taxon>Cyanobacteriota</taxon>
        <taxon>Cyanophyceae</taxon>
        <taxon>Leptolyngbyales</taxon>
        <taxon>Leptolyngbyaceae</taxon>
        <taxon>Stenomitos</taxon>
    </lineage>
</organism>
<accession>A0A2T1EGN0</accession>
<dbReference type="PROSITE" id="PS50110">
    <property type="entry name" value="RESPONSE_REGULATORY"/>
    <property type="match status" value="1"/>
</dbReference>
<comment type="caution">
    <text evidence="3">The sequence shown here is derived from an EMBL/GenBank/DDBJ whole genome shotgun (WGS) entry which is preliminary data.</text>
</comment>
<dbReference type="GO" id="GO:0000160">
    <property type="term" value="P:phosphorelay signal transduction system"/>
    <property type="evidence" value="ECO:0007669"/>
    <property type="project" value="InterPro"/>
</dbReference>
<keyword evidence="4" id="KW-1185">Reference proteome</keyword>
<proteinExistence type="predicted"/>
<comment type="caution">
    <text evidence="1">Lacks conserved residue(s) required for the propagation of feature annotation.</text>
</comment>
<name>A0A2T1EGN0_9CYAN</name>
<dbReference type="InterPro" id="IPR011006">
    <property type="entry name" value="CheY-like_superfamily"/>
</dbReference>
<dbReference type="Gene3D" id="3.40.50.2300">
    <property type="match status" value="1"/>
</dbReference>
<evidence type="ECO:0000256" key="1">
    <source>
        <dbReference type="PROSITE-ProRule" id="PRU00169"/>
    </source>
</evidence>
<dbReference type="RefSeq" id="WP_106255528.1">
    <property type="nucleotide sequence ID" value="NZ_CAWNSW010000125.1"/>
</dbReference>
<dbReference type="Proteomes" id="UP000239576">
    <property type="component" value="Unassembled WGS sequence"/>
</dbReference>
<dbReference type="AlphaFoldDB" id="A0A2T1EGN0"/>
<dbReference type="InterPro" id="IPR001789">
    <property type="entry name" value="Sig_transdc_resp-reg_receiver"/>
</dbReference>
<reference evidence="4" key="1">
    <citation type="submission" date="2018-02" db="EMBL/GenBank/DDBJ databases">
        <authorList>
            <person name="Moore K."/>
            <person name="Momper L."/>
        </authorList>
    </citation>
    <scope>NUCLEOTIDE SEQUENCE [LARGE SCALE GENOMIC DNA]</scope>
    <source>
        <strain evidence="4">ULC18</strain>
    </source>
</reference>
<evidence type="ECO:0000313" key="4">
    <source>
        <dbReference type="Proteomes" id="UP000239576"/>
    </source>
</evidence>
<dbReference type="Pfam" id="PF00072">
    <property type="entry name" value="Response_reg"/>
    <property type="match status" value="1"/>
</dbReference>